<feature type="region of interest" description="Disordered" evidence="5">
    <location>
        <begin position="1036"/>
        <end position="1055"/>
    </location>
</feature>
<evidence type="ECO:0000256" key="1">
    <source>
        <dbReference type="ARBA" id="ARBA00004141"/>
    </source>
</evidence>
<feature type="compositionally biased region" description="Acidic residues" evidence="5">
    <location>
        <begin position="629"/>
        <end position="638"/>
    </location>
</feature>
<feature type="region of interest" description="Disordered" evidence="5">
    <location>
        <begin position="913"/>
        <end position="932"/>
    </location>
</feature>
<feature type="signal peptide" evidence="7">
    <location>
        <begin position="1"/>
        <end position="25"/>
    </location>
</feature>
<name>A0AAN9U3J4_9PEZI</name>
<keyword evidence="7" id="KW-0732">Signal</keyword>
<evidence type="ECO:0000256" key="6">
    <source>
        <dbReference type="SAM" id="Phobius"/>
    </source>
</evidence>
<feature type="transmembrane region" description="Helical" evidence="6">
    <location>
        <begin position="206"/>
        <end position="225"/>
    </location>
</feature>
<feature type="compositionally biased region" description="Basic and acidic residues" evidence="5">
    <location>
        <begin position="497"/>
        <end position="516"/>
    </location>
</feature>
<sequence length="1231" mass="131449">MRVAPSPRIWEALVCFFVCSNIALAGVARPLPRQDDASTTTPTVSSSATENAASSFTSASMDSTALSVTSSSSIVSSVSTTAASVSTTPTVTGGTGSTNTTLFNVTTIAEGELPLKPQITPGFSVAGIILILTGVAYALVGIKTRWLHCFFSVAYLAAIGVTLLIIYVMNTPVSNAIQGAYVVAVVGTGALLGGGGLVFKDITESLGCLLGGFCLAMWLITLKAGGLFGSGGSGVIIFISVFTAAGFIGYFSHWTRSYYMIACISLSGATAIVIGIDCFCRAGLKEYWAWIWNLNKDLFPLGANTYPLTRGIKVEQALTILLAVVGVISQMKLWRIIKEHRAKKEEDRAKAEAAKDDYEGKIGKDVERAHAHERLQWEAIYGDPKNQVNVHMSPDSGVGDSDSESKRRDSGSVMTTTTTRHSTMNGRDGIEMSEIPIAEEGESEQWAVVGLDEADPGLSPRPPTTQEKDSNKNGDGMYTVRVAVDEVDSTPSAGTTEGERKAWLDEENEEGRHLSTEELGSNSTTPAPKFVALPFKVPTAETDATDDDERSSVAAVADEDGELLETQSLGSKRSSFAKRLSAGSVDLFRRLSRRQLGKQVDVPSHGDGGSMEETTYSFKDDNESVAATFDDESTDGVDEPATSQLAERYVSEQVKATLTDNGTHDEELPDPAEPIREEPSSEPTLSTEAVSVKQIEAQMDQSLVEGGSVLQSEFLTANETEPGPATLTKDRLPRALSRVALSYRTNEWAKHLSNAEIPSPEGRRFESRQETQLTESEAIQERAAPVNVEELRKTAANATPPPAMPRSASAMSTRASALAVPGGQISTKSSVYPSTKIGIVNPPQSYLSSRVTSDPRRTSGRLVEAIAEEDDKGSIMSSDSRTRARRAAAAALAGEEDPKMALAPLDSYNTYAAARPTSSRPPIPGMVSYDSPQTLIGKRDTLMRAKNAALRPQPVQAGVIGSTSPNTSAAASDSGSLRSVSHGTGVAQAPASMSNINAAGGGSNSRRSSIGAIIPSPLPADLDDLPLSQRKAVMRQSSMASVASGSSAGGAPRRSSLSYIPLDGSSGQLVTPATLNTTNQPQRGSKVPSQALRESKVTSFRRSVQQDQRAIKANVQLGHSGGYHPQPAPQQPLINSVYGIPGTSSTNSLPPHLALQSYDSEVQRDIDMQRHFLMGQKQAEAQKRQTLKNERELAGRRLEERIRTDGDMIEMHRQAMRRIQRTASQADQLQR</sequence>
<feature type="region of interest" description="Disordered" evidence="5">
    <location>
        <begin position="488"/>
        <end position="527"/>
    </location>
</feature>
<evidence type="ECO:0000256" key="7">
    <source>
        <dbReference type="SAM" id="SignalP"/>
    </source>
</evidence>
<dbReference type="Proteomes" id="UP001320245">
    <property type="component" value="Unassembled WGS sequence"/>
</dbReference>
<feature type="region of interest" description="Disordered" evidence="5">
    <location>
        <begin position="385"/>
        <end position="430"/>
    </location>
</feature>
<dbReference type="AlphaFoldDB" id="A0AAN9U3J4"/>
<keyword evidence="3 6" id="KW-1133">Transmembrane helix</keyword>
<organism evidence="9 10">
    <name type="scientific">Cytospora paraplurivora</name>
    <dbReference type="NCBI Taxonomy" id="2898453"/>
    <lineage>
        <taxon>Eukaryota</taxon>
        <taxon>Fungi</taxon>
        <taxon>Dikarya</taxon>
        <taxon>Ascomycota</taxon>
        <taxon>Pezizomycotina</taxon>
        <taxon>Sordariomycetes</taxon>
        <taxon>Sordariomycetidae</taxon>
        <taxon>Diaporthales</taxon>
        <taxon>Cytosporaceae</taxon>
        <taxon>Cytospora</taxon>
    </lineage>
</organism>
<dbReference type="Pfam" id="PF13886">
    <property type="entry name" value="TM7S3_TM198"/>
    <property type="match status" value="1"/>
</dbReference>
<feature type="region of interest" description="Disordered" evidence="5">
    <location>
        <begin position="754"/>
        <end position="815"/>
    </location>
</feature>
<dbReference type="EMBL" id="JAJSPL020000028">
    <property type="protein sequence ID" value="KAK7737734.1"/>
    <property type="molecule type" value="Genomic_DNA"/>
</dbReference>
<evidence type="ECO:0000256" key="3">
    <source>
        <dbReference type="ARBA" id="ARBA00022989"/>
    </source>
</evidence>
<dbReference type="GO" id="GO:0016020">
    <property type="term" value="C:membrane"/>
    <property type="evidence" value="ECO:0007669"/>
    <property type="project" value="UniProtKB-SubCell"/>
</dbReference>
<evidence type="ECO:0000256" key="5">
    <source>
        <dbReference type="SAM" id="MobiDB-lite"/>
    </source>
</evidence>
<feature type="region of interest" description="Disordered" evidence="5">
    <location>
        <begin position="947"/>
        <end position="1012"/>
    </location>
</feature>
<feature type="region of interest" description="Disordered" evidence="5">
    <location>
        <begin position="598"/>
        <end position="688"/>
    </location>
</feature>
<dbReference type="InterPro" id="IPR025256">
    <property type="entry name" value="TM7S3/TM198-like_dom"/>
</dbReference>
<evidence type="ECO:0000313" key="10">
    <source>
        <dbReference type="Proteomes" id="UP001320245"/>
    </source>
</evidence>
<evidence type="ECO:0000259" key="8">
    <source>
        <dbReference type="Pfam" id="PF13886"/>
    </source>
</evidence>
<evidence type="ECO:0000313" key="9">
    <source>
        <dbReference type="EMBL" id="KAK7737734.1"/>
    </source>
</evidence>
<feature type="region of interest" description="Disordered" evidence="5">
    <location>
        <begin position="1072"/>
        <end position="1107"/>
    </location>
</feature>
<feature type="compositionally biased region" description="Polar residues" evidence="5">
    <location>
        <begin position="1097"/>
        <end position="1107"/>
    </location>
</feature>
<evidence type="ECO:0000256" key="2">
    <source>
        <dbReference type="ARBA" id="ARBA00022692"/>
    </source>
</evidence>
<feature type="transmembrane region" description="Helical" evidence="6">
    <location>
        <begin position="258"/>
        <end position="284"/>
    </location>
</feature>
<gene>
    <name evidence="9" type="ORF">SLS53_006353</name>
</gene>
<comment type="caution">
    <text evidence="9">The sequence shown here is derived from an EMBL/GenBank/DDBJ whole genome shotgun (WGS) entry which is preliminary data.</text>
</comment>
<feature type="compositionally biased region" description="Polar residues" evidence="5">
    <location>
        <begin position="961"/>
        <end position="982"/>
    </location>
</feature>
<protein>
    <recommendedName>
        <fullName evidence="8">TM7S3/TM198-like domain-containing protein</fullName>
    </recommendedName>
</protein>
<dbReference type="PANTHER" id="PTHR39469">
    <property type="entry name" value="CHROMOSOME 1, WHOLE GENOME SHOTGUN SEQUENCE"/>
    <property type="match status" value="1"/>
</dbReference>
<proteinExistence type="predicted"/>
<feature type="domain" description="TM7S3/TM198-like" evidence="8">
    <location>
        <begin position="127"/>
        <end position="331"/>
    </location>
</feature>
<feature type="transmembrane region" description="Helical" evidence="6">
    <location>
        <begin position="231"/>
        <end position="251"/>
    </location>
</feature>
<accession>A0AAN9U3J4</accession>
<feature type="transmembrane region" description="Helical" evidence="6">
    <location>
        <begin position="180"/>
        <end position="199"/>
    </location>
</feature>
<evidence type="ECO:0000256" key="4">
    <source>
        <dbReference type="ARBA" id="ARBA00023136"/>
    </source>
</evidence>
<feature type="compositionally biased region" description="Low complexity" evidence="5">
    <location>
        <begin position="805"/>
        <end position="815"/>
    </location>
</feature>
<feature type="region of interest" description="Disordered" evidence="5">
    <location>
        <begin position="453"/>
        <end position="475"/>
    </location>
</feature>
<feature type="compositionally biased region" description="Polar residues" evidence="5">
    <location>
        <begin position="1072"/>
        <end position="1083"/>
    </location>
</feature>
<feature type="transmembrane region" description="Helical" evidence="6">
    <location>
        <begin position="147"/>
        <end position="168"/>
    </location>
</feature>
<keyword evidence="10" id="KW-1185">Reference proteome</keyword>
<reference evidence="9 10" key="1">
    <citation type="journal article" date="2023" name="PLoS ONE">
        <title>Cytospora paraplurivora sp. nov. isolated from orchards with fruit tree decline syndrome in Ontario, Canada.</title>
        <authorList>
            <person name="Ilyukhin E."/>
            <person name="Nguyen H.D.T."/>
            <person name="Castle A.J."/>
            <person name="Ellouze W."/>
        </authorList>
    </citation>
    <scope>NUCLEOTIDE SEQUENCE [LARGE SCALE GENOMIC DNA]</scope>
    <source>
        <strain evidence="9 10">FDS-564</strain>
    </source>
</reference>
<feature type="transmembrane region" description="Helical" evidence="6">
    <location>
        <begin position="119"/>
        <end position="140"/>
    </location>
</feature>
<keyword evidence="4 6" id="KW-0472">Membrane</keyword>
<feature type="chain" id="PRO_5042814326" description="TM7S3/TM198-like domain-containing protein" evidence="7">
    <location>
        <begin position="26"/>
        <end position="1231"/>
    </location>
</feature>
<keyword evidence="2 6" id="KW-0812">Transmembrane</keyword>
<comment type="subcellular location">
    <subcellularLocation>
        <location evidence="1">Membrane</location>
        <topology evidence="1">Multi-pass membrane protein</topology>
    </subcellularLocation>
</comment>
<dbReference type="PANTHER" id="PTHR39469:SF1">
    <property type="entry name" value="DUF4203 DOMAIN-CONTAINING PROTEIN"/>
    <property type="match status" value="1"/>
</dbReference>